<dbReference type="Proteomes" id="UP001597459">
    <property type="component" value="Unassembled WGS sequence"/>
</dbReference>
<organism evidence="1 2">
    <name type="scientific">Aquimarina hainanensis</name>
    <dbReference type="NCBI Taxonomy" id="1578017"/>
    <lineage>
        <taxon>Bacteria</taxon>
        <taxon>Pseudomonadati</taxon>
        <taxon>Bacteroidota</taxon>
        <taxon>Flavobacteriia</taxon>
        <taxon>Flavobacteriales</taxon>
        <taxon>Flavobacteriaceae</taxon>
        <taxon>Aquimarina</taxon>
    </lineage>
</organism>
<name>A0ABW5N9D0_9FLAO</name>
<comment type="caution">
    <text evidence="1">The sequence shown here is derived from an EMBL/GenBank/DDBJ whole genome shotgun (WGS) entry which is preliminary data.</text>
</comment>
<accession>A0ABW5N9D0</accession>
<keyword evidence="2" id="KW-1185">Reference proteome</keyword>
<dbReference type="Pfam" id="PF20383">
    <property type="entry name" value="DUF6678"/>
    <property type="match status" value="1"/>
</dbReference>
<protein>
    <submittedName>
        <fullName evidence="1">DUF6678 family protein</fullName>
    </submittedName>
</protein>
<proteinExistence type="predicted"/>
<dbReference type="InterPro" id="IPR046500">
    <property type="entry name" value="DUF6678"/>
</dbReference>
<evidence type="ECO:0000313" key="2">
    <source>
        <dbReference type="Proteomes" id="UP001597459"/>
    </source>
</evidence>
<evidence type="ECO:0000313" key="1">
    <source>
        <dbReference type="EMBL" id="MFD2591898.1"/>
    </source>
</evidence>
<reference evidence="2" key="1">
    <citation type="journal article" date="2019" name="Int. J. Syst. Evol. Microbiol.">
        <title>The Global Catalogue of Microorganisms (GCM) 10K type strain sequencing project: providing services to taxonomists for standard genome sequencing and annotation.</title>
        <authorList>
            <consortium name="The Broad Institute Genomics Platform"/>
            <consortium name="The Broad Institute Genome Sequencing Center for Infectious Disease"/>
            <person name="Wu L."/>
            <person name="Ma J."/>
        </authorList>
    </citation>
    <scope>NUCLEOTIDE SEQUENCE [LARGE SCALE GENOMIC DNA]</scope>
    <source>
        <strain evidence="2">KCTC 42423</strain>
    </source>
</reference>
<dbReference type="RefSeq" id="WP_378258555.1">
    <property type="nucleotide sequence ID" value="NZ_JBHSJV010000001.1"/>
</dbReference>
<sequence length="169" mass="20223">MKTNDEKYNLYRTVDSMDMTLLERYKYLTENDNDIGKLKQQVKEIIVRKNLSSIMNDTKWIELQKGIETLPFPPAYNEKLIQWDKARFRFSDLDKEPAYFGDWSSYWEEGLPVFFTIEWLEIRPRYQKYLGRLVAPKVIDITTALLQLLKEINIPFEQENGSVMIYGYK</sequence>
<dbReference type="EMBL" id="JBHULX010000027">
    <property type="protein sequence ID" value="MFD2591898.1"/>
    <property type="molecule type" value="Genomic_DNA"/>
</dbReference>
<gene>
    <name evidence="1" type="ORF">ACFSTE_13760</name>
</gene>